<keyword evidence="2" id="KW-0597">Phosphoprotein</keyword>
<dbReference type="RefSeq" id="WP_118234157.1">
    <property type="nucleotide sequence ID" value="NZ_QRHL01000004.1"/>
</dbReference>
<evidence type="ECO:0000313" key="6">
    <source>
        <dbReference type="Proteomes" id="UP000284676"/>
    </source>
</evidence>
<dbReference type="PROSITE" id="PS50075">
    <property type="entry name" value="CARRIER"/>
    <property type="match status" value="1"/>
</dbReference>
<dbReference type="AlphaFoldDB" id="A0A414PY70"/>
<dbReference type="InterPro" id="IPR009081">
    <property type="entry name" value="PP-bd_ACP"/>
</dbReference>
<dbReference type="InterPro" id="IPR045851">
    <property type="entry name" value="AMP-bd_C_sf"/>
</dbReference>
<dbReference type="SUPFAM" id="SSF69593">
    <property type="entry name" value="Glycerol-3-phosphate (1)-acyltransferase"/>
    <property type="match status" value="1"/>
</dbReference>
<evidence type="ECO:0000256" key="3">
    <source>
        <dbReference type="ARBA" id="ARBA00024484"/>
    </source>
</evidence>
<organism evidence="5 6">
    <name type="scientific">Fusobacterium mortiferum</name>
    <dbReference type="NCBI Taxonomy" id="850"/>
    <lineage>
        <taxon>Bacteria</taxon>
        <taxon>Fusobacteriati</taxon>
        <taxon>Fusobacteriota</taxon>
        <taxon>Fusobacteriia</taxon>
        <taxon>Fusobacteriales</taxon>
        <taxon>Fusobacteriaceae</taxon>
        <taxon>Fusobacterium</taxon>
    </lineage>
</organism>
<dbReference type="PANTHER" id="PTHR43272:SF52">
    <property type="entry name" value="AMP-DEPENDENT SYNTHETASE_LIGASE DOMAIN-CONTAINING PROTEIN"/>
    <property type="match status" value="1"/>
</dbReference>
<dbReference type="Gene3D" id="3.40.50.12780">
    <property type="entry name" value="N-terminal domain of ligase-like"/>
    <property type="match status" value="1"/>
</dbReference>
<accession>A0A414PY70</accession>
<dbReference type="InterPro" id="IPR036736">
    <property type="entry name" value="ACP-like_sf"/>
</dbReference>
<dbReference type="Gene3D" id="3.30.300.30">
    <property type="match status" value="1"/>
</dbReference>
<dbReference type="InterPro" id="IPR000873">
    <property type="entry name" value="AMP-dep_synth/lig_dom"/>
</dbReference>
<dbReference type="EMBL" id="QRHL01000004">
    <property type="protein sequence ID" value="RHF73470.1"/>
    <property type="molecule type" value="Genomic_DNA"/>
</dbReference>
<proteinExistence type="predicted"/>
<keyword evidence="1" id="KW-0596">Phosphopantetheine</keyword>
<feature type="domain" description="Carrier" evidence="4">
    <location>
        <begin position="525"/>
        <end position="605"/>
    </location>
</feature>
<sequence>MKFIYDRNKTAVIFGDREYSYKEIIKGVKYYSTLLKESGKVVVTMENRPEMICSIFSIWDKKETAIVLDSGYTGEQFAYAFSDSEPRYIFTSKKVYERVKEGVELSKQNIDIIIVDDIEIPENFVPENYEVEIDDMERVALLLYTSGTTGNPKGVVLTFNNLESNIRAVREIELVNDQDRVLAILPYHHILPLNLTLLMPMYFGTFLVILEELSSEALKLALKKHQISVIIGVPRVWEMLHKTIMGKINSNFVAKKLFNLCKKVNSLALSKKVFKKVADELGGNMRVLVSGGAKLDPEVSANFKVLGLPIIEGYGLTETSPIIAFNRPNNNVIGSAGQLIPNIEVKIAEDEEILVRGANVMKGYYKNPQATSEAIDSDGWFHTGDLGKFEGDSLFIIGRKKEMIVLSNGKNINPGDIESAILKETDLVKEIAVMEYNNHLMAVVYPDFDLIKRRKIANIKETLKWEIIDKYNVTAPKYRKILEVKIVKDELPKTKLGKIRRFMLKDFLKKSDEEEKENTQEKKETVTVPQELKFEYETLKKYLVSTFNCEVEPNFHLELDLGLDSLDIVEILSFIETNFGVKISEEQFSNLKSILDIAKFIKENGGEYHEEEMDWKSILNQDIDVPLPKSSFVLRAINIIVKPIFSLYFRLRKIDTDKLVENPALYIGNHQSFLDALIFSQAIPLKKLKDTYFIAVVTHFDTPLRRYLAERGNIIIIDINKNLKETLQISAKVLREGKNLVIFPEGARTRDGELQEFKKTFAILSKELNIPVVPFGIRGAYESMPYGSSFPKSSPIDIKFFDEIEPEELTIDEIVQEARKEINDWLKED</sequence>
<dbReference type="PROSITE" id="PS00455">
    <property type="entry name" value="AMP_BINDING"/>
    <property type="match status" value="1"/>
</dbReference>
<evidence type="ECO:0000313" key="5">
    <source>
        <dbReference type="EMBL" id="RHF73470.1"/>
    </source>
</evidence>
<dbReference type="CDD" id="cd07989">
    <property type="entry name" value="LPLAT_AGPAT-like"/>
    <property type="match status" value="1"/>
</dbReference>
<dbReference type="PANTHER" id="PTHR43272">
    <property type="entry name" value="LONG-CHAIN-FATTY-ACID--COA LIGASE"/>
    <property type="match status" value="1"/>
</dbReference>
<dbReference type="GO" id="GO:0016020">
    <property type="term" value="C:membrane"/>
    <property type="evidence" value="ECO:0007669"/>
    <property type="project" value="TreeGrafter"/>
</dbReference>
<dbReference type="GO" id="GO:0004467">
    <property type="term" value="F:long-chain fatty acid-CoA ligase activity"/>
    <property type="evidence" value="ECO:0007669"/>
    <property type="project" value="UniProtKB-EC"/>
</dbReference>
<dbReference type="SUPFAM" id="SSF47336">
    <property type="entry name" value="ACP-like"/>
    <property type="match status" value="1"/>
</dbReference>
<name>A0A414PY70_FUSMR</name>
<dbReference type="PROSITE" id="PS00012">
    <property type="entry name" value="PHOSPHOPANTETHEINE"/>
    <property type="match status" value="1"/>
</dbReference>
<dbReference type="Pfam" id="PF00501">
    <property type="entry name" value="AMP-binding"/>
    <property type="match status" value="1"/>
</dbReference>
<gene>
    <name evidence="5" type="ORF">DW663_04170</name>
</gene>
<keyword evidence="5" id="KW-0436">Ligase</keyword>
<protein>
    <submittedName>
        <fullName evidence="5">Long-chain fatty acid--CoA ligase</fullName>
    </submittedName>
</protein>
<dbReference type="Pfam" id="PF00550">
    <property type="entry name" value="PP-binding"/>
    <property type="match status" value="1"/>
</dbReference>
<dbReference type="InterPro" id="IPR020845">
    <property type="entry name" value="AMP-binding_CS"/>
</dbReference>
<evidence type="ECO:0000256" key="1">
    <source>
        <dbReference type="ARBA" id="ARBA00022450"/>
    </source>
</evidence>
<dbReference type="Gene3D" id="1.10.1200.10">
    <property type="entry name" value="ACP-like"/>
    <property type="match status" value="1"/>
</dbReference>
<comment type="catalytic activity">
    <reaction evidence="3">
        <text>a long-chain fatty acid + ATP + CoA = a long-chain fatty acyl-CoA + AMP + diphosphate</text>
        <dbReference type="Rhea" id="RHEA:15421"/>
        <dbReference type="ChEBI" id="CHEBI:30616"/>
        <dbReference type="ChEBI" id="CHEBI:33019"/>
        <dbReference type="ChEBI" id="CHEBI:57287"/>
        <dbReference type="ChEBI" id="CHEBI:57560"/>
        <dbReference type="ChEBI" id="CHEBI:83139"/>
        <dbReference type="ChEBI" id="CHEBI:456215"/>
        <dbReference type="EC" id="6.2.1.3"/>
    </reaction>
    <physiologicalReaction direction="left-to-right" evidence="3">
        <dbReference type="Rhea" id="RHEA:15422"/>
    </physiologicalReaction>
</comment>
<dbReference type="GO" id="GO:0016746">
    <property type="term" value="F:acyltransferase activity"/>
    <property type="evidence" value="ECO:0007669"/>
    <property type="project" value="InterPro"/>
</dbReference>
<dbReference type="Pfam" id="PF23562">
    <property type="entry name" value="AMP-binding_C_3"/>
    <property type="match status" value="1"/>
</dbReference>
<evidence type="ECO:0000259" key="4">
    <source>
        <dbReference type="PROSITE" id="PS50075"/>
    </source>
</evidence>
<evidence type="ECO:0000256" key="2">
    <source>
        <dbReference type="ARBA" id="ARBA00022553"/>
    </source>
</evidence>
<dbReference type="SUPFAM" id="SSF56801">
    <property type="entry name" value="Acetyl-CoA synthetase-like"/>
    <property type="match status" value="1"/>
</dbReference>
<dbReference type="InterPro" id="IPR002123">
    <property type="entry name" value="Plipid/glycerol_acylTrfase"/>
</dbReference>
<dbReference type="Pfam" id="PF01553">
    <property type="entry name" value="Acyltransferase"/>
    <property type="match status" value="1"/>
</dbReference>
<comment type="caution">
    <text evidence="5">The sequence shown here is derived from an EMBL/GenBank/DDBJ whole genome shotgun (WGS) entry which is preliminary data.</text>
</comment>
<dbReference type="SMART" id="SM00563">
    <property type="entry name" value="PlsC"/>
    <property type="match status" value="1"/>
</dbReference>
<dbReference type="InterPro" id="IPR042099">
    <property type="entry name" value="ANL_N_sf"/>
</dbReference>
<dbReference type="InterPro" id="IPR006162">
    <property type="entry name" value="Ppantetheine_attach_site"/>
</dbReference>
<reference evidence="5 6" key="1">
    <citation type="submission" date="2018-08" db="EMBL/GenBank/DDBJ databases">
        <title>A genome reference for cultivated species of the human gut microbiota.</title>
        <authorList>
            <person name="Zou Y."/>
            <person name="Xue W."/>
            <person name="Luo G."/>
        </authorList>
    </citation>
    <scope>NUCLEOTIDE SEQUENCE [LARGE SCALE GENOMIC DNA]</scope>
    <source>
        <strain evidence="5 6">AM25-1</strain>
    </source>
</reference>
<dbReference type="Proteomes" id="UP000284676">
    <property type="component" value="Unassembled WGS sequence"/>
</dbReference>